<keyword evidence="4" id="KW-0732">Signal</keyword>
<organism evidence="5 6">
    <name type="scientific">Acrobeloides nanus</name>
    <dbReference type="NCBI Taxonomy" id="290746"/>
    <lineage>
        <taxon>Eukaryota</taxon>
        <taxon>Metazoa</taxon>
        <taxon>Ecdysozoa</taxon>
        <taxon>Nematoda</taxon>
        <taxon>Chromadorea</taxon>
        <taxon>Rhabditida</taxon>
        <taxon>Tylenchina</taxon>
        <taxon>Cephalobomorpha</taxon>
        <taxon>Cephaloboidea</taxon>
        <taxon>Cephalobidae</taxon>
        <taxon>Acrobeloides</taxon>
    </lineage>
</organism>
<proteinExistence type="inferred from homology"/>
<dbReference type="PANTHER" id="PTHR21700">
    <property type="entry name" value="TRANSTHYRETIN-LIKE FAMILY PROTEIN-RELATED"/>
    <property type="match status" value="1"/>
</dbReference>
<dbReference type="InterPro" id="IPR038479">
    <property type="entry name" value="Transthyretin-like_sf"/>
</dbReference>
<dbReference type="InterPro" id="IPR001534">
    <property type="entry name" value="Transthyretin-like"/>
</dbReference>
<comment type="subcellular location">
    <subcellularLocation>
        <location evidence="1">Secreted</location>
    </subcellularLocation>
</comment>
<keyword evidence="5" id="KW-1185">Reference proteome</keyword>
<name>A0A914C1H6_9BILA</name>
<comment type="similarity">
    <text evidence="2">Belongs to the nematode transthyretin-like family.</text>
</comment>
<dbReference type="PANTHER" id="PTHR21700:SF3">
    <property type="entry name" value="TRANSTHYRETIN-LIKE PROTEIN 5"/>
    <property type="match status" value="1"/>
</dbReference>
<dbReference type="WBParaSite" id="ACRNAN_Path_1512.g5892.t1">
    <property type="protein sequence ID" value="ACRNAN_Path_1512.g5892.t1"/>
    <property type="gene ID" value="ACRNAN_Path_1512.g5892"/>
</dbReference>
<evidence type="ECO:0000256" key="1">
    <source>
        <dbReference type="ARBA" id="ARBA00004613"/>
    </source>
</evidence>
<evidence type="ECO:0000256" key="4">
    <source>
        <dbReference type="ARBA" id="ARBA00022729"/>
    </source>
</evidence>
<dbReference type="Pfam" id="PF01060">
    <property type="entry name" value="TTR-52"/>
    <property type="match status" value="1"/>
</dbReference>
<dbReference type="GO" id="GO:0005576">
    <property type="term" value="C:extracellular region"/>
    <property type="evidence" value="ECO:0007669"/>
    <property type="project" value="UniProtKB-SubCell"/>
</dbReference>
<evidence type="ECO:0000313" key="6">
    <source>
        <dbReference type="WBParaSite" id="ACRNAN_Path_1512.g5892.t1"/>
    </source>
</evidence>
<evidence type="ECO:0000256" key="3">
    <source>
        <dbReference type="ARBA" id="ARBA00022525"/>
    </source>
</evidence>
<keyword evidence="3" id="KW-0964">Secreted</keyword>
<protein>
    <submittedName>
        <fullName evidence="6">Uncharacterized protein</fullName>
    </submittedName>
</protein>
<dbReference type="Proteomes" id="UP000887540">
    <property type="component" value="Unplaced"/>
</dbReference>
<sequence>MCNDKPLEGVLVKLYDNDTLIFEDLLASGKTDDRGKFKLLGKSYEITRIIPKLYIIHTCNNFLDCQRKVAIKIPKRAISLDITPTPYFDVGEIELAGEFPGNTVRSFHFNQYKDGIINNAIVLSNSNIVCSLREAARIFDEINYSFLHKSSDTIKETVIDVEKAENFIQSIKDALDRLVPKELIDALSLVINIDQITSVLTSWILNCLKCKISKRSTVTEFAYPIIKESGVGWISFKFENRAKRRKFLAFDHHVIRIHYERKYFWFEHVEDFFAASAQAKDELLTRSFHGKRHS</sequence>
<dbReference type="AlphaFoldDB" id="A0A914C1H6"/>
<evidence type="ECO:0000256" key="2">
    <source>
        <dbReference type="ARBA" id="ARBA00010112"/>
    </source>
</evidence>
<dbReference type="GO" id="GO:0009986">
    <property type="term" value="C:cell surface"/>
    <property type="evidence" value="ECO:0007669"/>
    <property type="project" value="InterPro"/>
</dbReference>
<evidence type="ECO:0000313" key="5">
    <source>
        <dbReference type="Proteomes" id="UP000887540"/>
    </source>
</evidence>
<reference evidence="6" key="1">
    <citation type="submission" date="2022-11" db="UniProtKB">
        <authorList>
            <consortium name="WormBaseParasite"/>
        </authorList>
    </citation>
    <scope>IDENTIFICATION</scope>
</reference>
<accession>A0A914C1H6</accession>
<dbReference type="Gene3D" id="2.60.40.3330">
    <property type="match status" value="1"/>
</dbReference>